<protein>
    <submittedName>
        <fullName evidence="1">Uncharacterized protein</fullName>
    </submittedName>
</protein>
<evidence type="ECO:0000313" key="2">
    <source>
        <dbReference type="Proteomes" id="UP001341840"/>
    </source>
</evidence>
<dbReference type="EMBL" id="JASCZI010033998">
    <property type="protein sequence ID" value="MED6129161.1"/>
    <property type="molecule type" value="Genomic_DNA"/>
</dbReference>
<dbReference type="Proteomes" id="UP001341840">
    <property type="component" value="Unassembled WGS sequence"/>
</dbReference>
<proteinExistence type="predicted"/>
<feature type="non-terminal residue" evidence="1">
    <location>
        <position position="1"/>
    </location>
</feature>
<keyword evidence="2" id="KW-1185">Reference proteome</keyword>
<sequence>PGGAVGVPRVTGSKVLCMLFGAFGWGENKYKSQKGTSHMAGQGDEQLERDADINRFHRTHHVAGAIGFQVSEITAVASQ</sequence>
<evidence type="ECO:0000313" key="1">
    <source>
        <dbReference type="EMBL" id="MED6129161.1"/>
    </source>
</evidence>
<accession>A0ABU6RYD5</accession>
<reference evidence="1 2" key="1">
    <citation type="journal article" date="2023" name="Plants (Basel)">
        <title>Bridging the Gap: Combining Genomics and Transcriptomics Approaches to Understand Stylosanthes scabra, an Orphan Legume from the Brazilian Caatinga.</title>
        <authorList>
            <person name="Ferreira-Neto J.R.C."/>
            <person name="da Silva M.D."/>
            <person name="Binneck E."/>
            <person name="de Melo N.F."/>
            <person name="da Silva R.H."/>
            <person name="de Melo A.L.T.M."/>
            <person name="Pandolfi V."/>
            <person name="Bustamante F.O."/>
            <person name="Brasileiro-Vidal A.C."/>
            <person name="Benko-Iseppon A.M."/>
        </authorList>
    </citation>
    <scope>NUCLEOTIDE SEQUENCE [LARGE SCALE GENOMIC DNA]</scope>
    <source>
        <tissue evidence="1">Leaves</tissue>
    </source>
</reference>
<gene>
    <name evidence="1" type="ORF">PIB30_105166</name>
</gene>
<organism evidence="1 2">
    <name type="scientific">Stylosanthes scabra</name>
    <dbReference type="NCBI Taxonomy" id="79078"/>
    <lineage>
        <taxon>Eukaryota</taxon>
        <taxon>Viridiplantae</taxon>
        <taxon>Streptophyta</taxon>
        <taxon>Embryophyta</taxon>
        <taxon>Tracheophyta</taxon>
        <taxon>Spermatophyta</taxon>
        <taxon>Magnoliopsida</taxon>
        <taxon>eudicotyledons</taxon>
        <taxon>Gunneridae</taxon>
        <taxon>Pentapetalae</taxon>
        <taxon>rosids</taxon>
        <taxon>fabids</taxon>
        <taxon>Fabales</taxon>
        <taxon>Fabaceae</taxon>
        <taxon>Papilionoideae</taxon>
        <taxon>50 kb inversion clade</taxon>
        <taxon>dalbergioids sensu lato</taxon>
        <taxon>Dalbergieae</taxon>
        <taxon>Pterocarpus clade</taxon>
        <taxon>Stylosanthes</taxon>
    </lineage>
</organism>
<name>A0ABU6RYD5_9FABA</name>
<comment type="caution">
    <text evidence="1">The sequence shown here is derived from an EMBL/GenBank/DDBJ whole genome shotgun (WGS) entry which is preliminary data.</text>
</comment>